<accession>A0ABT7AXX1</accession>
<protein>
    <submittedName>
        <fullName evidence="1">Uncharacterized protein</fullName>
    </submittedName>
</protein>
<keyword evidence="2" id="KW-1185">Reference proteome</keyword>
<organism evidence="1 2">
    <name type="scientific">Roseofilum acuticapitatum BLCC-M154</name>
    <dbReference type="NCBI Taxonomy" id="3022444"/>
    <lineage>
        <taxon>Bacteria</taxon>
        <taxon>Bacillati</taxon>
        <taxon>Cyanobacteriota</taxon>
        <taxon>Cyanophyceae</taxon>
        <taxon>Desertifilales</taxon>
        <taxon>Desertifilaceae</taxon>
        <taxon>Roseofilum</taxon>
        <taxon>Roseofilum acuticapitatum</taxon>
    </lineage>
</organism>
<dbReference type="EMBL" id="JAQOSP010000126">
    <property type="protein sequence ID" value="MDJ1171766.1"/>
    <property type="molecule type" value="Genomic_DNA"/>
</dbReference>
<comment type="caution">
    <text evidence="1">The sequence shown here is derived from an EMBL/GenBank/DDBJ whole genome shotgun (WGS) entry which is preliminary data.</text>
</comment>
<evidence type="ECO:0000313" key="1">
    <source>
        <dbReference type="EMBL" id="MDJ1171766.1"/>
    </source>
</evidence>
<evidence type="ECO:0000313" key="2">
    <source>
        <dbReference type="Proteomes" id="UP001235303"/>
    </source>
</evidence>
<sequence length="43" mass="4750">MAEFLTKANYGMILGDFELDLTDGELRDKTSIGVLQGLNSRNC</sequence>
<reference evidence="1 2" key="1">
    <citation type="submission" date="2023-01" db="EMBL/GenBank/DDBJ databases">
        <title>Novel diversity within Roseofilum (Cyanobacteria; Desertifilaceae) from marine benthic mats with descriptions of four novel species.</title>
        <authorList>
            <person name="Wang Y."/>
            <person name="Berthold D.E."/>
            <person name="Hu J."/>
            <person name="Lefler F.W."/>
            <person name="Laughinghouse H.D. IV."/>
        </authorList>
    </citation>
    <scope>NUCLEOTIDE SEQUENCE [LARGE SCALE GENOMIC DNA]</scope>
    <source>
        <strain evidence="1 2">BLCC-M154</strain>
    </source>
</reference>
<dbReference type="Proteomes" id="UP001235303">
    <property type="component" value="Unassembled WGS sequence"/>
</dbReference>
<name>A0ABT7AXX1_9CYAN</name>
<proteinExistence type="predicted"/>
<gene>
    <name evidence="1" type="ORF">PMG71_20260</name>
</gene>
<dbReference type="RefSeq" id="WP_283755520.1">
    <property type="nucleotide sequence ID" value="NZ_JAQOSP010000126.1"/>
</dbReference>